<dbReference type="InterPro" id="IPR004090">
    <property type="entry name" value="Chemotax_Me-accpt_rcpt"/>
</dbReference>
<gene>
    <name evidence="3" type="ORF">HZF05_13305</name>
</gene>
<dbReference type="Proteomes" id="UP000570166">
    <property type="component" value="Unassembled WGS sequence"/>
</dbReference>
<dbReference type="GO" id="GO:0016020">
    <property type="term" value="C:membrane"/>
    <property type="evidence" value="ECO:0007669"/>
    <property type="project" value="InterPro"/>
</dbReference>
<sequence length="342" mass="37204">MADAVLKLAYEVSRVTEEKVALIDDVMRRTGVLALNARLEAARAGTAGAAFAVVAQEMGSLAGDIRAISGDLREAVANNIEKLQSAGSQIQFELRGERFADLARSAVEIIDRNLYERSCDVRWWATDSAVVDALANGDGRSLRFASERLATILRSYTVYLDLWVADRKGRIVTTGRPDIYSSAVGADVSGTEWFQKGMATTSGDDFAVCDIQRSPMLGSAAVASYSTAIRAGGARDGERLGALGIFFDWAPQAQAIVEGIGLTGEERESSRVMLLSSKNLVLASSDSNGMLTETYGLRHEERGRGYYRTADRIVAFARTPGYETYRGLGWWGCIEQVQRLDE</sequence>
<feature type="domain" description="Methyl-accepting transducer" evidence="2">
    <location>
        <begin position="1"/>
        <end position="91"/>
    </location>
</feature>
<dbReference type="PRINTS" id="PR00260">
    <property type="entry name" value="CHEMTRNSDUCR"/>
</dbReference>
<accession>A0A838L8J8</accession>
<comment type="caution">
    <text evidence="3">The sequence shown here is derived from an EMBL/GenBank/DDBJ whole genome shotgun (WGS) entry which is preliminary data.</text>
</comment>
<dbReference type="RefSeq" id="WP_160362713.1">
    <property type="nucleotide sequence ID" value="NZ_JACEIB010000008.1"/>
</dbReference>
<dbReference type="SUPFAM" id="SSF58104">
    <property type="entry name" value="Methyl-accepting chemotaxis protein (MCP) signaling domain"/>
    <property type="match status" value="1"/>
</dbReference>
<keyword evidence="4" id="KW-1185">Reference proteome</keyword>
<dbReference type="Pfam" id="PF00015">
    <property type="entry name" value="MCPsignal"/>
    <property type="match status" value="1"/>
</dbReference>
<keyword evidence="1" id="KW-0807">Transducer</keyword>
<dbReference type="Gene3D" id="3.30.450.20">
    <property type="entry name" value="PAS domain"/>
    <property type="match status" value="1"/>
</dbReference>
<dbReference type="AlphaFoldDB" id="A0A838L8J8"/>
<dbReference type="GO" id="GO:0007165">
    <property type="term" value="P:signal transduction"/>
    <property type="evidence" value="ECO:0007669"/>
    <property type="project" value="UniProtKB-KW"/>
</dbReference>
<organism evidence="3 4">
    <name type="scientific">Sphingomonas chungangi</name>
    <dbReference type="NCBI Taxonomy" id="2683589"/>
    <lineage>
        <taxon>Bacteria</taxon>
        <taxon>Pseudomonadati</taxon>
        <taxon>Pseudomonadota</taxon>
        <taxon>Alphaproteobacteria</taxon>
        <taxon>Sphingomonadales</taxon>
        <taxon>Sphingomonadaceae</taxon>
        <taxon>Sphingomonas</taxon>
    </lineage>
</organism>
<evidence type="ECO:0000313" key="4">
    <source>
        <dbReference type="Proteomes" id="UP000570166"/>
    </source>
</evidence>
<dbReference type="Gene3D" id="1.10.287.950">
    <property type="entry name" value="Methyl-accepting chemotaxis protein"/>
    <property type="match status" value="1"/>
</dbReference>
<evidence type="ECO:0000313" key="3">
    <source>
        <dbReference type="EMBL" id="MBA2935072.1"/>
    </source>
</evidence>
<reference evidence="3 4" key="1">
    <citation type="submission" date="2020-07" db="EMBL/GenBank/DDBJ databases">
        <authorList>
            <person name="Sun Q."/>
        </authorList>
    </citation>
    <scope>NUCLEOTIDE SEQUENCE [LARGE SCALE GENOMIC DNA]</scope>
    <source>
        <strain evidence="3 4">CGMCC 1.13654</strain>
    </source>
</reference>
<dbReference type="GO" id="GO:0004888">
    <property type="term" value="F:transmembrane signaling receptor activity"/>
    <property type="evidence" value="ECO:0007669"/>
    <property type="project" value="InterPro"/>
</dbReference>
<evidence type="ECO:0000259" key="2">
    <source>
        <dbReference type="PROSITE" id="PS50111"/>
    </source>
</evidence>
<name>A0A838L8J8_9SPHN</name>
<evidence type="ECO:0000256" key="1">
    <source>
        <dbReference type="PROSITE-ProRule" id="PRU00284"/>
    </source>
</evidence>
<dbReference type="EMBL" id="JACEIB010000008">
    <property type="protein sequence ID" value="MBA2935072.1"/>
    <property type="molecule type" value="Genomic_DNA"/>
</dbReference>
<dbReference type="GO" id="GO:0006935">
    <property type="term" value="P:chemotaxis"/>
    <property type="evidence" value="ECO:0007669"/>
    <property type="project" value="InterPro"/>
</dbReference>
<protein>
    <submittedName>
        <fullName evidence="3">Cache domain-containing protein</fullName>
    </submittedName>
</protein>
<dbReference type="PROSITE" id="PS50111">
    <property type="entry name" value="CHEMOTAXIS_TRANSDUC_2"/>
    <property type="match status" value="1"/>
</dbReference>
<dbReference type="InterPro" id="IPR004089">
    <property type="entry name" value="MCPsignal_dom"/>
</dbReference>
<proteinExistence type="predicted"/>